<keyword evidence="6" id="KW-1185">Reference proteome</keyword>
<protein>
    <recommendedName>
        <fullName evidence="8">Glycosyltransferase</fullName>
    </recommendedName>
</protein>
<accession>A0A0D2NZ77</accession>
<keyword evidence="3" id="KW-0808">Transferase</keyword>
<dbReference type="Gene3D" id="3.40.50.2000">
    <property type="entry name" value="Glycogen Phosphorylase B"/>
    <property type="match status" value="2"/>
</dbReference>
<gene>
    <name evidence="4" type="ORF">B456_003G103500</name>
    <name evidence="5" type="ORF">Gorai_024512</name>
</gene>
<dbReference type="OMA" id="KEIMGHD"/>
<dbReference type="EMBL" id="JABEZZ010000003">
    <property type="protein sequence ID" value="MBA0582361.1"/>
    <property type="molecule type" value="Genomic_DNA"/>
</dbReference>
<dbReference type="Proteomes" id="UP000032304">
    <property type="component" value="Chromosome 3"/>
</dbReference>
<evidence type="ECO:0000313" key="7">
    <source>
        <dbReference type="Proteomes" id="UP000593578"/>
    </source>
</evidence>
<dbReference type="PANTHER" id="PTHR48047:SF118">
    <property type="entry name" value="HEXOSYLTRANSFERASE-RELATED"/>
    <property type="match status" value="1"/>
</dbReference>
<dbReference type="eggNOG" id="KOG1192">
    <property type="taxonomic scope" value="Eukaryota"/>
</dbReference>
<dbReference type="KEGG" id="gra:105788486"/>
<evidence type="ECO:0000256" key="1">
    <source>
        <dbReference type="ARBA" id="ARBA00009995"/>
    </source>
</evidence>
<evidence type="ECO:0000313" key="6">
    <source>
        <dbReference type="Proteomes" id="UP000032304"/>
    </source>
</evidence>
<reference evidence="5 7" key="2">
    <citation type="journal article" date="2019" name="Genome Biol. Evol.">
        <title>Insights into the evolution of the New World diploid cottons (Gossypium, subgenus Houzingenia) based on genome sequencing.</title>
        <authorList>
            <person name="Grover C.E."/>
            <person name="Arick M.A. 2nd"/>
            <person name="Thrash A."/>
            <person name="Conover J.L."/>
            <person name="Sanders W.S."/>
            <person name="Peterson D.G."/>
            <person name="Frelichowski J.E."/>
            <person name="Scheffler J.A."/>
            <person name="Scheffler B.E."/>
            <person name="Wendel J.F."/>
        </authorList>
    </citation>
    <scope>NUCLEOTIDE SEQUENCE [LARGE SCALE GENOMIC DNA]</scope>
    <source>
        <strain evidence="5">8</strain>
        <tissue evidence="5">Leaf</tissue>
    </source>
</reference>
<dbReference type="AlphaFoldDB" id="A0A0D2NZ77"/>
<evidence type="ECO:0000256" key="3">
    <source>
        <dbReference type="ARBA" id="ARBA00022679"/>
    </source>
</evidence>
<reference evidence="4 6" key="1">
    <citation type="journal article" date="2012" name="Nature">
        <title>Repeated polyploidization of Gossypium genomes and the evolution of spinnable cotton fibres.</title>
        <authorList>
            <person name="Paterson A.H."/>
            <person name="Wendel J.F."/>
            <person name="Gundlach H."/>
            <person name="Guo H."/>
            <person name="Jenkins J."/>
            <person name="Jin D."/>
            <person name="Llewellyn D."/>
            <person name="Showmaker K.C."/>
            <person name="Shu S."/>
            <person name="Udall J."/>
            <person name="Yoo M.J."/>
            <person name="Byers R."/>
            <person name="Chen W."/>
            <person name="Doron-Faigenboim A."/>
            <person name="Duke M.V."/>
            <person name="Gong L."/>
            <person name="Grimwood J."/>
            <person name="Grover C."/>
            <person name="Grupp K."/>
            <person name="Hu G."/>
            <person name="Lee T.H."/>
            <person name="Li J."/>
            <person name="Lin L."/>
            <person name="Liu T."/>
            <person name="Marler B.S."/>
            <person name="Page J.T."/>
            <person name="Roberts A.W."/>
            <person name="Romanel E."/>
            <person name="Sanders W.S."/>
            <person name="Szadkowski E."/>
            <person name="Tan X."/>
            <person name="Tang H."/>
            <person name="Xu C."/>
            <person name="Wang J."/>
            <person name="Wang Z."/>
            <person name="Zhang D."/>
            <person name="Zhang L."/>
            <person name="Ashrafi H."/>
            <person name="Bedon F."/>
            <person name="Bowers J.E."/>
            <person name="Brubaker C.L."/>
            <person name="Chee P.W."/>
            <person name="Das S."/>
            <person name="Gingle A.R."/>
            <person name="Haigler C.H."/>
            <person name="Harker D."/>
            <person name="Hoffmann L.V."/>
            <person name="Hovav R."/>
            <person name="Jones D.C."/>
            <person name="Lemke C."/>
            <person name="Mansoor S."/>
            <person name="ur Rahman M."/>
            <person name="Rainville L.N."/>
            <person name="Rambani A."/>
            <person name="Reddy U.K."/>
            <person name="Rong J.K."/>
            <person name="Saranga Y."/>
            <person name="Scheffler B.E."/>
            <person name="Scheffler J.A."/>
            <person name="Stelly D.M."/>
            <person name="Triplett B.A."/>
            <person name="Van Deynze A."/>
            <person name="Vaslin M.F."/>
            <person name="Waghmare V.N."/>
            <person name="Walford S.A."/>
            <person name="Wright R.J."/>
            <person name="Zaki E.A."/>
            <person name="Zhang T."/>
            <person name="Dennis E.S."/>
            <person name="Mayer K.F."/>
            <person name="Peterson D.G."/>
            <person name="Rokhsar D.S."/>
            <person name="Wang X."/>
            <person name="Schmutz J."/>
        </authorList>
    </citation>
    <scope>NUCLEOTIDE SEQUENCE [LARGE SCALE GENOMIC DNA]</scope>
</reference>
<dbReference type="SUPFAM" id="SSF53756">
    <property type="entry name" value="UDP-Glycosyltransferase/glycogen phosphorylase"/>
    <property type="match status" value="1"/>
</dbReference>
<dbReference type="InterPro" id="IPR002213">
    <property type="entry name" value="UDP_glucos_trans"/>
</dbReference>
<organism evidence="4 6">
    <name type="scientific">Gossypium raimondii</name>
    <name type="common">Peruvian cotton</name>
    <name type="synonym">Gossypium klotzschianum subsp. raimondii</name>
    <dbReference type="NCBI Taxonomy" id="29730"/>
    <lineage>
        <taxon>Eukaryota</taxon>
        <taxon>Viridiplantae</taxon>
        <taxon>Streptophyta</taxon>
        <taxon>Embryophyta</taxon>
        <taxon>Tracheophyta</taxon>
        <taxon>Spermatophyta</taxon>
        <taxon>Magnoliopsida</taxon>
        <taxon>eudicotyledons</taxon>
        <taxon>Gunneridae</taxon>
        <taxon>Pentapetalae</taxon>
        <taxon>rosids</taxon>
        <taxon>malvids</taxon>
        <taxon>Malvales</taxon>
        <taxon>Malvaceae</taxon>
        <taxon>Malvoideae</taxon>
        <taxon>Gossypium</taxon>
    </lineage>
</organism>
<comment type="similarity">
    <text evidence="1">Belongs to the UDP-glycosyltransferase family.</text>
</comment>
<dbReference type="Gramene" id="KJB19458">
    <property type="protein sequence ID" value="KJB19458"/>
    <property type="gene ID" value="B456_003G103500"/>
</dbReference>
<dbReference type="PANTHER" id="PTHR48047">
    <property type="entry name" value="GLYCOSYLTRANSFERASE"/>
    <property type="match status" value="1"/>
</dbReference>
<dbReference type="Proteomes" id="UP000593578">
    <property type="component" value="Unassembled WGS sequence"/>
</dbReference>
<evidence type="ECO:0000256" key="2">
    <source>
        <dbReference type="ARBA" id="ARBA00022676"/>
    </source>
</evidence>
<keyword evidence="2" id="KW-0328">Glycosyltransferase</keyword>
<evidence type="ECO:0008006" key="8">
    <source>
        <dbReference type="Google" id="ProtNLM"/>
    </source>
</evidence>
<dbReference type="GO" id="GO:0035251">
    <property type="term" value="F:UDP-glucosyltransferase activity"/>
    <property type="evidence" value="ECO:0007669"/>
    <property type="project" value="TreeGrafter"/>
</dbReference>
<evidence type="ECO:0000313" key="5">
    <source>
        <dbReference type="EMBL" id="MBA0582361.1"/>
    </source>
</evidence>
<dbReference type="EMBL" id="CM001742">
    <property type="protein sequence ID" value="KJB19458.1"/>
    <property type="molecule type" value="Genomic_DNA"/>
</dbReference>
<reference evidence="5" key="3">
    <citation type="submission" date="2020-04" db="EMBL/GenBank/DDBJ databases">
        <authorList>
            <person name="Grover C.E."/>
            <person name="Arick M.A. II"/>
            <person name="Thrash A."/>
            <person name="Conover J.L."/>
            <person name="Sanders W.S."/>
            <person name="Peterson D.G."/>
            <person name="Scheffler J.A."/>
            <person name="Scheffler B.E."/>
            <person name="Wendel J.F."/>
        </authorList>
    </citation>
    <scope>NUCLEOTIDE SEQUENCE</scope>
    <source>
        <strain evidence="5">8</strain>
        <tissue evidence="5">Leaf</tissue>
    </source>
</reference>
<dbReference type="OrthoDB" id="5835829at2759"/>
<dbReference type="Pfam" id="PF00201">
    <property type="entry name" value="UDPGT"/>
    <property type="match status" value="1"/>
</dbReference>
<dbReference type="FunFam" id="3.40.50.2000:FF:000064">
    <property type="entry name" value="Glycosyltransferase"/>
    <property type="match status" value="1"/>
</dbReference>
<sequence>MSAAGQHILVYPFPTSGHFIPFLDLTHRLLNRRLTVTVLVTPNNLHLLDPLLTRHASSSLHHLLLPDMDPLPAPNLPARLRRLRDLHYPALLQWFQSLTSPPVAIFSDFFLGWTQSLASELGLRRIVFSPSSSFSYSLNMSLCRESLRIDDPQAEKQTLSFPDIPNSPKYPAYQINSIYRTYKDADPDKEFYRRNWLQNLESWGVVFNTFSDLEAIYIDHLKKEIMGHDRIWAVGPVLGDDGLDTTNRGGSSSVPFQELVAWLDSRDDNSVVYVSFGSHYVLTLKQMDVVASGLEESGVNFVWSVREPKASQVSRDHGVIPDGFEDRVAGKGFLIKGWAPQLAVLRHRAVGAFLTHCGWNSTLEGIAAGVVMLTWPMGADQFTNTKLLVDECGVGIRVGESTQNIPESSTLARMLVESLDGSRAERSQAKMLSEEALNAVNGGTSDNDLGSLVKAINEIKPSTGSNKI</sequence>
<evidence type="ECO:0000313" key="4">
    <source>
        <dbReference type="EMBL" id="KJB19458.1"/>
    </source>
</evidence>
<dbReference type="CDD" id="cd03784">
    <property type="entry name" value="GT1_Gtf-like"/>
    <property type="match status" value="1"/>
</dbReference>
<name>A0A0D2NZ77_GOSRA</name>
<proteinExistence type="inferred from homology"/>